<organism evidence="2 3">
    <name type="scientific">Thalassiosira oceanica</name>
    <name type="common">Marine diatom</name>
    <dbReference type="NCBI Taxonomy" id="159749"/>
    <lineage>
        <taxon>Eukaryota</taxon>
        <taxon>Sar</taxon>
        <taxon>Stramenopiles</taxon>
        <taxon>Ochrophyta</taxon>
        <taxon>Bacillariophyta</taxon>
        <taxon>Coscinodiscophyceae</taxon>
        <taxon>Thalassiosirophycidae</taxon>
        <taxon>Thalassiosirales</taxon>
        <taxon>Thalassiosiraceae</taxon>
        <taxon>Thalassiosira</taxon>
    </lineage>
</organism>
<accession>K0RIV1</accession>
<feature type="compositionally biased region" description="Basic residues" evidence="1">
    <location>
        <begin position="191"/>
        <end position="203"/>
    </location>
</feature>
<protein>
    <submittedName>
        <fullName evidence="2">Uncharacterized protein</fullName>
    </submittedName>
</protein>
<dbReference type="AlphaFoldDB" id="K0RIV1"/>
<dbReference type="Proteomes" id="UP000266841">
    <property type="component" value="Unassembled WGS sequence"/>
</dbReference>
<dbReference type="eggNOG" id="ENOG502S21S">
    <property type="taxonomic scope" value="Eukaryota"/>
</dbReference>
<dbReference type="OrthoDB" id="40334at2759"/>
<feature type="compositionally biased region" description="Basic residues" evidence="1">
    <location>
        <begin position="230"/>
        <end position="246"/>
    </location>
</feature>
<gene>
    <name evidence="2" type="ORF">THAOC_27477</name>
</gene>
<proteinExistence type="predicted"/>
<dbReference type="EMBL" id="AGNL01038383">
    <property type="protein sequence ID" value="EJK53145.1"/>
    <property type="molecule type" value="Genomic_DNA"/>
</dbReference>
<feature type="region of interest" description="Disordered" evidence="1">
    <location>
        <begin position="134"/>
        <end position="213"/>
    </location>
</feature>
<evidence type="ECO:0000313" key="2">
    <source>
        <dbReference type="EMBL" id="EJK53145.1"/>
    </source>
</evidence>
<name>K0RIV1_THAOC</name>
<comment type="caution">
    <text evidence="2">The sequence shown here is derived from an EMBL/GenBank/DDBJ whole genome shotgun (WGS) entry which is preliminary data.</text>
</comment>
<feature type="region of interest" description="Disordered" evidence="1">
    <location>
        <begin position="229"/>
        <end position="267"/>
    </location>
</feature>
<evidence type="ECO:0000256" key="1">
    <source>
        <dbReference type="SAM" id="MobiDB-lite"/>
    </source>
</evidence>
<keyword evidence="3" id="KW-1185">Reference proteome</keyword>
<evidence type="ECO:0000313" key="3">
    <source>
        <dbReference type="Proteomes" id="UP000266841"/>
    </source>
</evidence>
<reference evidence="2 3" key="1">
    <citation type="journal article" date="2012" name="Genome Biol.">
        <title>Genome and low-iron response of an oceanic diatom adapted to chronic iron limitation.</title>
        <authorList>
            <person name="Lommer M."/>
            <person name="Specht M."/>
            <person name="Roy A.S."/>
            <person name="Kraemer L."/>
            <person name="Andreson R."/>
            <person name="Gutowska M.A."/>
            <person name="Wolf J."/>
            <person name="Bergner S.V."/>
            <person name="Schilhabel M.B."/>
            <person name="Klostermeier U.C."/>
            <person name="Beiko R.G."/>
            <person name="Rosenstiel P."/>
            <person name="Hippler M."/>
            <person name="Laroche J."/>
        </authorList>
    </citation>
    <scope>NUCLEOTIDE SEQUENCE [LARGE SCALE GENOMIC DNA]</scope>
    <source>
        <strain evidence="2 3">CCMP1005</strain>
    </source>
</reference>
<sequence>MAMCAGIGAPGTLREIIRGYLGDTSAPERFRDGDVVEAGPVTIGPGVGPTRVGPFVYDQWFSDERGYQRPVELATVRLRNMVEVLTNWEGYVSDPTAIPPAGRDVPVRRGGEGALLVQVEGGAHVLRDHAASVDVPVGIHRRGGGAEPPRTPRRRGGGPGPGQGRPQAGGEAHGPTLRPLPARDQAAGRGPGRHGIRLRRGQAGHRGDDGWEPCRRLHVPAVAVQLGGARRARRGRGGLRERRGRARVVPPRQGAERAEGAAARGHGPVESAAGLHRRRVSPKLWFLRLDPSQLGHVGGLFTGTPDGRYPGLAGLKESGKLMELVEGKRSTSSATESLVSN</sequence>